<gene>
    <name evidence="2" type="primary">Pon3</name>
    <name evidence="2" type="ORF">PHOROB_LOCUS2779</name>
</gene>
<sequence length="74" mass="8009">MGKLVVLTLLGASLALIGERLLTFRERVTASREIQSIEPQNCHLIEGLENGSEDIDILPSGLAFISTVSMCQPL</sequence>
<keyword evidence="3" id="KW-1185">Reference proteome</keyword>
<feature type="chain" id="PRO_5043471344" evidence="1">
    <location>
        <begin position="16"/>
        <end position="74"/>
    </location>
</feature>
<reference evidence="2" key="1">
    <citation type="submission" date="2022-06" db="EMBL/GenBank/DDBJ databases">
        <authorList>
            <person name="Andreotti S."/>
            <person name="Wyler E."/>
        </authorList>
    </citation>
    <scope>NUCLEOTIDE SEQUENCE</scope>
</reference>
<dbReference type="Gene3D" id="2.120.10.30">
    <property type="entry name" value="TolB, C-terminal domain"/>
    <property type="match status" value="1"/>
</dbReference>
<comment type="caution">
    <text evidence="2">The sequence shown here is derived from an EMBL/GenBank/DDBJ whole genome shotgun (WGS) entry which is preliminary data.</text>
</comment>
<dbReference type="GO" id="GO:0004064">
    <property type="term" value="F:arylesterase activity"/>
    <property type="evidence" value="ECO:0007669"/>
    <property type="project" value="TreeGrafter"/>
</dbReference>
<dbReference type="GO" id="GO:0005615">
    <property type="term" value="C:extracellular space"/>
    <property type="evidence" value="ECO:0007669"/>
    <property type="project" value="TreeGrafter"/>
</dbReference>
<dbReference type="InterPro" id="IPR011042">
    <property type="entry name" value="6-blade_b-propeller_TolB-like"/>
</dbReference>
<feature type="signal peptide" evidence="1">
    <location>
        <begin position="1"/>
        <end position="15"/>
    </location>
</feature>
<evidence type="ECO:0000313" key="3">
    <source>
        <dbReference type="Proteomes" id="UP001152836"/>
    </source>
</evidence>
<protein>
    <submittedName>
        <fullName evidence="2">Pon3 protein</fullName>
    </submittedName>
</protein>
<keyword evidence="1" id="KW-0732">Signal</keyword>
<dbReference type="Proteomes" id="UP001152836">
    <property type="component" value="Unassembled WGS sequence"/>
</dbReference>
<evidence type="ECO:0000256" key="1">
    <source>
        <dbReference type="SAM" id="SignalP"/>
    </source>
</evidence>
<evidence type="ECO:0000313" key="2">
    <source>
        <dbReference type="EMBL" id="CAH6779170.1"/>
    </source>
</evidence>
<dbReference type="PANTHER" id="PTHR11799">
    <property type="entry name" value="PARAOXONASE"/>
    <property type="match status" value="1"/>
</dbReference>
<name>A0AAU9YXR9_PHORO</name>
<accession>A0AAU9YXR9</accession>
<dbReference type="AlphaFoldDB" id="A0AAU9YXR9"/>
<dbReference type="EMBL" id="CALSGD010000530">
    <property type="protein sequence ID" value="CAH6779170.1"/>
    <property type="molecule type" value="Genomic_DNA"/>
</dbReference>
<dbReference type="PANTHER" id="PTHR11799:SF14">
    <property type="entry name" value="SERUM PARAOXONASE_LACTONASE 3"/>
    <property type="match status" value="1"/>
</dbReference>
<dbReference type="InterPro" id="IPR051288">
    <property type="entry name" value="Serum_paraoxonase/arylesterase"/>
</dbReference>
<organism evidence="2 3">
    <name type="scientific">Phodopus roborovskii</name>
    <name type="common">Roborovski's desert hamster</name>
    <name type="synonym">Cricetulus roborovskii</name>
    <dbReference type="NCBI Taxonomy" id="109678"/>
    <lineage>
        <taxon>Eukaryota</taxon>
        <taxon>Metazoa</taxon>
        <taxon>Chordata</taxon>
        <taxon>Craniata</taxon>
        <taxon>Vertebrata</taxon>
        <taxon>Euteleostomi</taxon>
        <taxon>Mammalia</taxon>
        <taxon>Eutheria</taxon>
        <taxon>Euarchontoglires</taxon>
        <taxon>Glires</taxon>
        <taxon>Rodentia</taxon>
        <taxon>Myomorpha</taxon>
        <taxon>Muroidea</taxon>
        <taxon>Cricetidae</taxon>
        <taxon>Cricetinae</taxon>
        <taxon>Phodopus</taxon>
    </lineage>
</organism>
<dbReference type="GO" id="GO:0009636">
    <property type="term" value="P:response to toxic substance"/>
    <property type="evidence" value="ECO:0007669"/>
    <property type="project" value="TreeGrafter"/>
</dbReference>
<proteinExistence type="predicted"/>